<dbReference type="Proteomes" id="UP000016570">
    <property type="component" value="Unassembled WGS sequence"/>
</dbReference>
<dbReference type="EMBL" id="BATJ01000011">
    <property type="protein sequence ID" value="GAD68010.1"/>
    <property type="molecule type" value="Genomic_DNA"/>
</dbReference>
<sequence>MSQRLPSTKNLQVFLATAEHLNFTHASQALNMTQGALSRQIQSLESLLGVALFYRQARGLSLTAQGEKFIPLAEDILHRLKKAVVDVTENSSRIKLNAPSCITAWLLPHLMSFQQAFPDIEVELTSTIKHQVVPDFEQFDVVIVYGKPGRSSQIQQQLLFEEKLSPLCAPELWKQVVGDGDDWHDDVLTRFMWLHATPEHNDWRLWLAARDRSDLKGQRNQIFSTLDQAMNAAQRGFGIAVGDVTLAQQDLSLHRLCQPFKQAVRSGQSYYLLWPQEADNDMIHSLLQWFAQAADVKTENDLALTTV</sequence>
<evidence type="ECO:0000256" key="1">
    <source>
        <dbReference type="ARBA" id="ARBA00009437"/>
    </source>
</evidence>
<dbReference type="eggNOG" id="COG0583">
    <property type="taxonomic scope" value="Bacteria"/>
</dbReference>
<name>U3A2U6_VIBPR</name>
<evidence type="ECO:0000256" key="3">
    <source>
        <dbReference type="ARBA" id="ARBA00023125"/>
    </source>
</evidence>
<dbReference type="PANTHER" id="PTHR30537">
    <property type="entry name" value="HTH-TYPE TRANSCRIPTIONAL REGULATOR"/>
    <property type="match status" value="1"/>
</dbReference>
<dbReference type="InterPro" id="IPR005119">
    <property type="entry name" value="LysR_subst-bd"/>
</dbReference>
<dbReference type="AlphaFoldDB" id="U3A2U6"/>
<evidence type="ECO:0000256" key="4">
    <source>
        <dbReference type="ARBA" id="ARBA00023163"/>
    </source>
</evidence>
<protein>
    <submittedName>
        <fullName evidence="6">Putative LysR family transcriptional regulator</fullName>
    </submittedName>
</protein>
<dbReference type="FunFam" id="1.10.10.10:FF:000001">
    <property type="entry name" value="LysR family transcriptional regulator"/>
    <property type="match status" value="1"/>
</dbReference>
<keyword evidence="2" id="KW-0805">Transcription regulation</keyword>
<dbReference type="InterPro" id="IPR000847">
    <property type="entry name" value="LysR_HTH_N"/>
</dbReference>
<comment type="caution">
    <text evidence="6">The sequence shown here is derived from an EMBL/GenBank/DDBJ whole genome shotgun (WGS) entry which is preliminary data.</text>
</comment>
<keyword evidence="3" id="KW-0238">DNA-binding</keyword>
<reference evidence="6 7" key="1">
    <citation type="submission" date="2013-09" db="EMBL/GenBank/DDBJ databases">
        <title>Whole genome shotgun sequence of Vibrio proteolyticus NBRC 13287.</title>
        <authorList>
            <person name="Isaki S."/>
            <person name="Hosoyama A."/>
            <person name="Numata M."/>
            <person name="Hashimoto M."/>
            <person name="Hosoyama Y."/>
            <person name="Tsuchikane K."/>
            <person name="Noguchi M."/>
            <person name="Hirakata S."/>
            <person name="Ichikawa N."/>
            <person name="Ohji S."/>
            <person name="Yamazoe A."/>
            <person name="Fujita N."/>
        </authorList>
    </citation>
    <scope>NUCLEOTIDE SEQUENCE [LARGE SCALE GENOMIC DNA]</scope>
    <source>
        <strain evidence="6 7">NBRC 13287</strain>
    </source>
</reference>
<dbReference type="GO" id="GO:0006351">
    <property type="term" value="P:DNA-templated transcription"/>
    <property type="evidence" value="ECO:0007669"/>
    <property type="project" value="TreeGrafter"/>
</dbReference>
<evidence type="ECO:0000259" key="5">
    <source>
        <dbReference type="PROSITE" id="PS50931"/>
    </source>
</evidence>
<accession>U3A2U6</accession>
<organism evidence="6 7">
    <name type="scientific">Vibrio proteolyticus NBRC 13287</name>
    <dbReference type="NCBI Taxonomy" id="1219065"/>
    <lineage>
        <taxon>Bacteria</taxon>
        <taxon>Pseudomonadati</taxon>
        <taxon>Pseudomonadota</taxon>
        <taxon>Gammaproteobacteria</taxon>
        <taxon>Vibrionales</taxon>
        <taxon>Vibrionaceae</taxon>
        <taxon>Vibrio</taxon>
    </lineage>
</organism>
<evidence type="ECO:0000313" key="6">
    <source>
        <dbReference type="EMBL" id="GAD68010.1"/>
    </source>
</evidence>
<dbReference type="Gene3D" id="3.40.190.10">
    <property type="entry name" value="Periplasmic binding protein-like II"/>
    <property type="match status" value="2"/>
</dbReference>
<evidence type="ECO:0000256" key="2">
    <source>
        <dbReference type="ARBA" id="ARBA00023015"/>
    </source>
</evidence>
<dbReference type="PRINTS" id="PR00039">
    <property type="entry name" value="HTHLYSR"/>
</dbReference>
<feature type="domain" description="HTH lysR-type" evidence="5">
    <location>
        <begin position="6"/>
        <end position="63"/>
    </location>
</feature>
<dbReference type="Pfam" id="PF00126">
    <property type="entry name" value="HTH_1"/>
    <property type="match status" value="1"/>
</dbReference>
<dbReference type="GO" id="GO:0043565">
    <property type="term" value="F:sequence-specific DNA binding"/>
    <property type="evidence" value="ECO:0007669"/>
    <property type="project" value="TreeGrafter"/>
</dbReference>
<dbReference type="SUPFAM" id="SSF53850">
    <property type="entry name" value="Periplasmic binding protein-like II"/>
    <property type="match status" value="1"/>
</dbReference>
<keyword evidence="7" id="KW-1185">Reference proteome</keyword>
<comment type="similarity">
    <text evidence="1">Belongs to the LysR transcriptional regulatory family.</text>
</comment>
<dbReference type="InterPro" id="IPR036388">
    <property type="entry name" value="WH-like_DNA-bd_sf"/>
</dbReference>
<dbReference type="InterPro" id="IPR058163">
    <property type="entry name" value="LysR-type_TF_proteobact-type"/>
</dbReference>
<proteinExistence type="inferred from homology"/>
<keyword evidence="4" id="KW-0804">Transcription</keyword>
<dbReference type="Pfam" id="PF03466">
    <property type="entry name" value="LysR_substrate"/>
    <property type="match status" value="1"/>
</dbReference>
<dbReference type="SUPFAM" id="SSF46785">
    <property type="entry name" value="Winged helix' DNA-binding domain"/>
    <property type="match status" value="1"/>
</dbReference>
<dbReference type="PANTHER" id="PTHR30537:SF26">
    <property type="entry name" value="GLYCINE CLEAVAGE SYSTEM TRANSCRIPTIONAL ACTIVATOR"/>
    <property type="match status" value="1"/>
</dbReference>
<dbReference type="RefSeq" id="WP_021705981.1">
    <property type="nucleotide sequence ID" value="NZ_BATJ01000011.1"/>
</dbReference>
<dbReference type="InterPro" id="IPR036390">
    <property type="entry name" value="WH_DNA-bd_sf"/>
</dbReference>
<dbReference type="PROSITE" id="PS50931">
    <property type="entry name" value="HTH_LYSR"/>
    <property type="match status" value="1"/>
</dbReference>
<dbReference type="Gene3D" id="1.10.10.10">
    <property type="entry name" value="Winged helix-like DNA-binding domain superfamily/Winged helix DNA-binding domain"/>
    <property type="match status" value="1"/>
</dbReference>
<evidence type="ECO:0000313" key="7">
    <source>
        <dbReference type="Proteomes" id="UP000016570"/>
    </source>
</evidence>
<gene>
    <name evidence="6" type="ORF">VPR01S_11_00030</name>
</gene>
<dbReference type="GO" id="GO:0003700">
    <property type="term" value="F:DNA-binding transcription factor activity"/>
    <property type="evidence" value="ECO:0007669"/>
    <property type="project" value="InterPro"/>
</dbReference>
<dbReference type="STRING" id="1219065.VPR01S_11_00030"/>